<organism evidence="2 3">
    <name type="scientific">Oculimacula yallundae</name>
    <dbReference type="NCBI Taxonomy" id="86028"/>
    <lineage>
        <taxon>Eukaryota</taxon>
        <taxon>Fungi</taxon>
        <taxon>Dikarya</taxon>
        <taxon>Ascomycota</taxon>
        <taxon>Pezizomycotina</taxon>
        <taxon>Leotiomycetes</taxon>
        <taxon>Helotiales</taxon>
        <taxon>Ploettnerulaceae</taxon>
        <taxon>Oculimacula</taxon>
    </lineage>
</organism>
<proteinExistence type="predicted"/>
<name>A0ABR4D1A6_9HELO</name>
<dbReference type="EMBL" id="JAZHXI010000001">
    <property type="protein sequence ID" value="KAL2075136.1"/>
    <property type="molecule type" value="Genomic_DNA"/>
</dbReference>
<feature type="compositionally biased region" description="Polar residues" evidence="1">
    <location>
        <begin position="70"/>
        <end position="80"/>
    </location>
</feature>
<protein>
    <submittedName>
        <fullName evidence="2">Uncharacterized protein</fullName>
    </submittedName>
</protein>
<evidence type="ECO:0000313" key="3">
    <source>
        <dbReference type="Proteomes" id="UP001595075"/>
    </source>
</evidence>
<reference evidence="2 3" key="1">
    <citation type="journal article" date="2024" name="Commun. Biol.">
        <title>Comparative genomic analysis of thermophilic fungi reveals convergent evolutionary adaptations and gene losses.</title>
        <authorList>
            <person name="Steindorff A.S."/>
            <person name="Aguilar-Pontes M.V."/>
            <person name="Robinson A.J."/>
            <person name="Andreopoulos B."/>
            <person name="LaButti K."/>
            <person name="Kuo A."/>
            <person name="Mondo S."/>
            <person name="Riley R."/>
            <person name="Otillar R."/>
            <person name="Haridas S."/>
            <person name="Lipzen A."/>
            <person name="Grimwood J."/>
            <person name="Schmutz J."/>
            <person name="Clum A."/>
            <person name="Reid I.D."/>
            <person name="Moisan M.C."/>
            <person name="Butler G."/>
            <person name="Nguyen T.T.M."/>
            <person name="Dewar K."/>
            <person name="Conant G."/>
            <person name="Drula E."/>
            <person name="Henrissat B."/>
            <person name="Hansel C."/>
            <person name="Singer S."/>
            <person name="Hutchinson M.I."/>
            <person name="de Vries R.P."/>
            <person name="Natvig D.O."/>
            <person name="Powell A.J."/>
            <person name="Tsang A."/>
            <person name="Grigoriev I.V."/>
        </authorList>
    </citation>
    <scope>NUCLEOTIDE SEQUENCE [LARGE SCALE GENOMIC DNA]</scope>
    <source>
        <strain evidence="2 3">CBS 494.80</strain>
    </source>
</reference>
<evidence type="ECO:0000313" key="2">
    <source>
        <dbReference type="EMBL" id="KAL2075136.1"/>
    </source>
</evidence>
<evidence type="ECO:0000256" key="1">
    <source>
        <dbReference type="SAM" id="MobiDB-lite"/>
    </source>
</evidence>
<gene>
    <name evidence="2" type="ORF">VTL71DRAFT_78</name>
</gene>
<keyword evidence="3" id="KW-1185">Reference proteome</keyword>
<comment type="caution">
    <text evidence="2">The sequence shown here is derived from an EMBL/GenBank/DDBJ whole genome shotgun (WGS) entry which is preliminary data.</text>
</comment>
<feature type="region of interest" description="Disordered" evidence="1">
    <location>
        <begin position="66"/>
        <end position="113"/>
    </location>
</feature>
<sequence length="113" mass="11962">MARVGKDRNADYAFANPCNKKYDYYIKFRNTPEKSALLPAAPAALARPAALAALAGPARPARAVAALAATTSSSPANNKQPRGAGGRFAPIKEDDNNDSEVSDPPTFTDKEKE</sequence>
<accession>A0ABR4D1A6</accession>
<dbReference type="Proteomes" id="UP001595075">
    <property type="component" value="Unassembled WGS sequence"/>
</dbReference>